<accession>A0A4Y3QXH3</accession>
<feature type="region of interest" description="Disordered" evidence="1">
    <location>
        <begin position="1"/>
        <end position="50"/>
    </location>
</feature>
<evidence type="ECO:0000313" key="3">
    <source>
        <dbReference type="Proteomes" id="UP000319210"/>
    </source>
</evidence>
<sequence length="81" mass="8397">MGHFSPRSLARARSRTVTRRLRAPPYSVAPDEDGEDGEGEEGEEGDGCADGVEGEAGGACVWACGVDCGMAELLCGRLEAP</sequence>
<reference evidence="2 3" key="1">
    <citation type="submission" date="2019-06" db="EMBL/GenBank/DDBJ databases">
        <title>Whole genome shotgun sequence of Streptomyces cacaoi subsp. cacaoi NBRC 12748.</title>
        <authorList>
            <person name="Hosoyama A."/>
            <person name="Uohara A."/>
            <person name="Ohji S."/>
            <person name="Ichikawa N."/>
        </authorList>
    </citation>
    <scope>NUCLEOTIDE SEQUENCE [LARGE SCALE GENOMIC DNA]</scope>
    <source>
        <strain evidence="2 3">NBRC 12748</strain>
    </source>
</reference>
<keyword evidence="3" id="KW-1185">Reference proteome</keyword>
<dbReference type="Proteomes" id="UP000319210">
    <property type="component" value="Unassembled WGS sequence"/>
</dbReference>
<dbReference type="AlphaFoldDB" id="A0A4Y3QXH3"/>
<comment type="caution">
    <text evidence="2">The sequence shown here is derived from an EMBL/GenBank/DDBJ whole genome shotgun (WGS) entry which is preliminary data.</text>
</comment>
<name>A0A4Y3QXH3_STRCI</name>
<gene>
    <name evidence="2" type="ORF">SCA03_26770</name>
</gene>
<feature type="compositionally biased region" description="Acidic residues" evidence="1">
    <location>
        <begin position="30"/>
        <end position="47"/>
    </location>
</feature>
<dbReference type="EMBL" id="BJMM01000011">
    <property type="protein sequence ID" value="GEB50126.1"/>
    <property type="molecule type" value="Genomic_DNA"/>
</dbReference>
<organism evidence="2 3">
    <name type="scientific">Streptomyces cacaoi</name>
    <dbReference type="NCBI Taxonomy" id="1898"/>
    <lineage>
        <taxon>Bacteria</taxon>
        <taxon>Bacillati</taxon>
        <taxon>Actinomycetota</taxon>
        <taxon>Actinomycetes</taxon>
        <taxon>Kitasatosporales</taxon>
        <taxon>Streptomycetaceae</taxon>
        <taxon>Streptomyces</taxon>
    </lineage>
</organism>
<protein>
    <submittedName>
        <fullName evidence="2">Uncharacterized protein</fullName>
    </submittedName>
</protein>
<evidence type="ECO:0000256" key="1">
    <source>
        <dbReference type="SAM" id="MobiDB-lite"/>
    </source>
</evidence>
<feature type="compositionally biased region" description="Basic residues" evidence="1">
    <location>
        <begin position="10"/>
        <end position="22"/>
    </location>
</feature>
<evidence type="ECO:0000313" key="2">
    <source>
        <dbReference type="EMBL" id="GEB50126.1"/>
    </source>
</evidence>
<proteinExistence type="predicted"/>